<evidence type="ECO:0000313" key="2">
    <source>
        <dbReference type="Proteomes" id="UP001064048"/>
    </source>
</evidence>
<organism evidence="1 2">
    <name type="scientific">Choristoneura fumiferana</name>
    <name type="common">Spruce budworm moth</name>
    <name type="synonym">Archips fumiferana</name>
    <dbReference type="NCBI Taxonomy" id="7141"/>
    <lineage>
        <taxon>Eukaryota</taxon>
        <taxon>Metazoa</taxon>
        <taxon>Ecdysozoa</taxon>
        <taxon>Arthropoda</taxon>
        <taxon>Hexapoda</taxon>
        <taxon>Insecta</taxon>
        <taxon>Pterygota</taxon>
        <taxon>Neoptera</taxon>
        <taxon>Endopterygota</taxon>
        <taxon>Lepidoptera</taxon>
        <taxon>Glossata</taxon>
        <taxon>Ditrysia</taxon>
        <taxon>Tortricoidea</taxon>
        <taxon>Tortricidae</taxon>
        <taxon>Tortricinae</taxon>
        <taxon>Choristoneura</taxon>
    </lineage>
</organism>
<name>A0ACC0JXP3_CHOFU</name>
<reference evidence="1 2" key="1">
    <citation type="journal article" date="2022" name="Genome Biol. Evol.">
        <title>The Spruce Budworm Genome: Reconstructing the Evolutionary History of Antifreeze Proteins.</title>
        <authorList>
            <person name="Beliveau C."/>
            <person name="Gagne P."/>
            <person name="Picq S."/>
            <person name="Vernygora O."/>
            <person name="Keeling C.I."/>
            <person name="Pinkney K."/>
            <person name="Doucet D."/>
            <person name="Wen F."/>
            <person name="Johnston J.S."/>
            <person name="Maaroufi H."/>
            <person name="Boyle B."/>
            <person name="Laroche J."/>
            <person name="Dewar K."/>
            <person name="Juretic N."/>
            <person name="Blackburn G."/>
            <person name="Nisole A."/>
            <person name="Brunet B."/>
            <person name="Brandao M."/>
            <person name="Lumley L."/>
            <person name="Duan J."/>
            <person name="Quan G."/>
            <person name="Lucarotti C.J."/>
            <person name="Roe A.D."/>
            <person name="Sperling F.A.H."/>
            <person name="Levesque R.C."/>
            <person name="Cusson M."/>
        </authorList>
    </citation>
    <scope>NUCLEOTIDE SEQUENCE [LARGE SCALE GENOMIC DNA]</scope>
    <source>
        <strain evidence="1">Glfc:IPQL:Cfum</strain>
    </source>
</reference>
<gene>
    <name evidence="1" type="ORF">MSG28_007403</name>
</gene>
<dbReference type="Proteomes" id="UP001064048">
    <property type="component" value="Chromosome 12"/>
</dbReference>
<protein>
    <submittedName>
        <fullName evidence="1">Uncharacterized protein</fullName>
    </submittedName>
</protein>
<keyword evidence="2" id="KW-1185">Reference proteome</keyword>
<accession>A0ACC0JXP3</accession>
<proteinExistence type="predicted"/>
<sequence>MNPTGSSTALSADLNSFIYGVSRRNFQNALELTKIGISLLKTFPAARDAVLEYFAMMFHSAVNVSINPTDYEADPSTTGALDSVNMIGPELCGLGEAWAPFIAPWCINLIMDIATQKENVPSGTLQTTEPIRTLLDITAQNLTLLDTDMRAKCIDMMLGCRACSWAVGWVGRAEPALVAPRALALGADAVLAQLAGHPPALLHVRAALLDLFTEAIALNGNTDKQRDVIPYLLNLASKSDIVLKAMTQDIKQTLTDEVVQRLWVVWSSQRHTAAWEGVGPATLVALLVRADVHCTLLLLQHAACRQLLEYLLQKLEFEGLLPENDFPLLASAAEEAPVLRERLLVGNQLEQYTVARLLILVCCKLPSEYVNTLSYLLQYSRDDTTLALFVRILAGTMSMHVPTETSERMLGSPERYQELVQTAVSKALGQAMVSDTQIKTIFVTGKVPEDQKTYLHHFCLNIIKLSSKLARAVALRDLLETAMFREEKAFGSKSVVANTVVTAKDWQQEDLLMHMNQKHQVSIERELYMRSALESSAVARAALRRCAGARPALCLADNVPSPALFTCDETGMAGAGKTSFTRQLSRKVVEGSRPYIINLDPACREVPYPANIDIRDTVNYKEVMKQYGLGPNGGIVTALNLFSTKFGQVVDLIEKAGQKHKYCIIDTPGQIEVFTWSASGTIITEALAASCPTVIVYVMDTVRSVSPVTFMSNMLYACSILDVLNHVYYAYPGIKDPGIVAALTQPGSGRLLKVLCDNNVLTELDFSWNNLTTGPLLKKLIQAPKLRLLDVSNNKLGELAAKALSGGLPLSPKLHTLNVSNNPMGPPEALMLLEAMKLNTVKLVNLLMADILVNREFVAKTNITHGKVIRDYTLSTPDLRFIVMNRLDFVFARANKKCKVDIALYFMEQRKIRQREDPVPLMEPRELLRFMKISGAPVDEGLIEEVANSVEEFIKRVWPDKKLPPTPPPELLPPANMKEARILLAQEILPTMVSSSFMKLLKMLMEKSVPATDTMKS</sequence>
<evidence type="ECO:0000313" key="1">
    <source>
        <dbReference type="EMBL" id="KAI8428690.1"/>
    </source>
</evidence>
<comment type="caution">
    <text evidence="1">The sequence shown here is derived from an EMBL/GenBank/DDBJ whole genome shotgun (WGS) entry which is preliminary data.</text>
</comment>
<dbReference type="EMBL" id="CM046112">
    <property type="protein sequence ID" value="KAI8428690.1"/>
    <property type="molecule type" value="Genomic_DNA"/>
</dbReference>